<evidence type="ECO:0000313" key="1">
    <source>
        <dbReference type="EMBL" id="KKN98941.1"/>
    </source>
</evidence>
<name>A0A0F9XIC8_9ZZZZ</name>
<dbReference type="AlphaFoldDB" id="A0A0F9XIC8"/>
<sequence length="235" mass="27503">MNGVLYVAFGKQYDYQCAHSVILIRKYSDIPVRVITNLIKDQRCKEWDDLPNVSFEVVGVEQKDNRYYKIRTDLFSPFDITLFCDTDTAVQSAEFLGGFTTAKNYDVMFSVFERIGIDRQRLPMAWLYGKFMNQEDYPATIYKEGVFFFRKTENTTKLFTKWEYYWRLLGCGRDMPALFPATTKAKDLSLGILPPGWDNRDGHIILHAFGDYKVSGLPLIRKYKPDDHNQTEWSE</sequence>
<reference evidence="1" key="1">
    <citation type="journal article" date="2015" name="Nature">
        <title>Complex archaea that bridge the gap between prokaryotes and eukaryotes.</title>
        <authorList>
            <person name="Spang A."/>
            <person name="Saw J.H."/>
            <person name="Jorgensen S.L."/>
            <person name="Zaremba-Niedzwiedzka K."/>
            <person name="Martijn J."/>
            <person name="Lind A.E."/>
            <person name="van Eijk R."/>
            <person name="Schleper C."/>
            <person name="Guy L."/>
            <person name="Ettema T.J."/>
        </authorList>
    </citation>
    <scope>NUCLEOTIDE SEQUENCE</scope>
</reference>
<protein>
    <recommendedName>
        <fullName evidence="2">Nucleotide-diphospho-sugar transferase domain-containing protein</fullName>
    </recommendedName>
</protein>
<organism evidence="1">
    <name type="scientific">marine sediment metagenome</name>
    <dbReference type="NCBI Taxonomy" id="412755"/>
    <lineage>
        <taxon>unclassified sequences</taxon>
        <taxon>metagenomes</taxon>
        <taxon>ecological metagenomes</taxon>
    </lineage>
</organism>
<evidence type="ECO:0008006" key="2">
    <source>
        <dbReference type="Google" id="ProtNLM"/>
    </source>
</evidence>
<comment type="caution">
    <text evidence="1">The sequence shown here is derived from an EMBL/GenBank/DDBJ whole genome shotgun (WGS) entry which is preliminary data.</text>
</comment>
<dbReference type="EMBL" id="LAZR01000049">
    <property type="protein sequence ID" value="KKN98941.1"/>
    <property type="molecule type" value="Genomic_DNA"/>
</dbReference>
<gene>
    <name evidence="1" type="ORF">LCGC14_0141860</name>
</gene>
<accession>A0A0F9XIC8</accession>
<proteinExistence type="predicted"/>